<dbReference type="Gene3D" id="3.30.450.20">
    <property type="entry name" value="PAS domain"/>
    <property type="match status" value="1"/>
</dbReference>
<dbReference type="EMBL" id="JWZX01003031">
    <property type="protein sequence ID" value="KOO24985.1"/>
    <property type="molecule type" value="Genomic_DNA"/>
</dbReference>
<evidence type="ECO:0000256" key="8">
    <source>
        <dbReference type="ARBA" id="ARBA00022692"/>
    </source>
</evidence>
<evidence type="ECO:0000259" key="16">
    <source>
        <dbReference type="PROSITE" id="PS50110"/>
    </source>
</evidence>
<dbReference type="InterPro" id="IPR003594">
    <property type="entry name" value="HATPase_dom"/>
</dbReference>
<organism evidence="19 20">
    <name type="scientific">Chrysochromulina tobinii</name>
    <dbReference type="NCBI Taxonomy" id="1460289"/>
    <lineage>
        <taxon>Eukaryota</taxon>
        <taxon>Haptista</taxon>
        <taxon>Haptophyta</taxon>
        <taxon>Prymnesiophyceae</taxon>
        <taxon>Prymnesiales</taxon>
        <taxon>Chrysochromulinaceae</taxon>
        <taxon>Chrysochromulina</taxon>
    </lineage>
</organism>
<keyword evidence="11" id="KW-1133">Transmembrane helix</keyword>
<dbReference type="SUPFAM" id="SSF55874">
    <property type="entry name" value="ATPase domain of HSP90 chaperone/DNA topoisomerase II/histidine kinase"/>
    <property type="match status" value="1"/>
</dbReference>
<feature type="compositionally biased region" description="Low complexity" evidence="14">
    <location>
        <begin position="219"/>
        <end position="239"/>
    </location>
</feature>
<dbReference type="AlphaFoldDB" id="A0A0M0JEY6"/>
<dbReference type="PROSITE" id="PS50113">
    <property type="entry name" value="PAC"/>
    <property type="match status" value="1"/>
</dbReference>
<dbReference type="CDD" id="cd17546">
    <property type="entry name" value="REC_hyHK_CKI1_RcsC-like"/>
    <property type="match status" value="1"/>
</dbReference>
<comment type="caution">
    <text evidence="19">The sequence shown here is derived from an EMBL/GenBank/DDBJ whole genome shotgun (WGS) entry which is preliminary data.</text>
</comment>
<evidence type="ECO:0000259" key="15">
    <source>
        <dbReference type="PROSITE" id="PS50109"/>
    </source>
</evidence>
<dbReference type="InterPro" id="IPR001789">
    <property type="entry name" value="Sig_transdc_resp-reg_receiver"/>
</dbReference>
<dbReference type="InterPro" id="IPR000014">
    <property type="entry name" value="PAS"/>
</dbReference>
<keyword evidence="6 13" id="KW-0597">Phosphoprotein</keyword>
<keyword evidence="10" id="KW-0547">Nucleotide-binding</keyword>
<dbReference type="SMART" id="SM00388">
    <property type="entry name" value="HisKA"/>
    <property type="match status" value="1"/>
</dbReference>
<dbReference type="InterPro" id="IPR011006">
    <property type="entry name" value="CheY-like_superfamily"/>
</dbReference>
<dbReference type="Gene3D" id="3.40.50.2300">
    <property type="match status" value="1"/>
</dbReference>
<evidence type="ECO:0000256" key="4">
    <source>
        <dbReference type="ARBA" id="ARBA00022475"/>
    </source>
</evidence>
<evidence type="ECO:0000256" key="3">
    <source>
        <dbReference type="ARBA" id="ARBA00012438"/>
    </source>
</evidence>
<feature type="domain" description="Histidine kinase" evidence="15">
    <location>
        <begin position="333"/>
        <end position="597"/>
    </location>
</feature>
<dbReference type="InterPro" id="IPR036641">
    <property type="entry name" value="HPT_dom_sf"/>
</dbReference>
<dbReference type="InterPro" id="IPR035965">
    <property type="entry name" value="PAS-like_dom_sf"/>
</dbReference>
<protein>
    <recommendedName>
        <fullName evidence="3">histidine kinase</fullName>
        <ecNumber evidence="3">2.7.13.3</ecNumber>
    </recommendedName>
</protein>
<comment type="catalytic activity">
    <reaction evidence="1">
        <text>ATP + protein L-histidine = ADP + protein N-phospho-L-histidine.</text>
        <dbReference type="EC" id="2.7.13.3"/>
    </reaction>
</comment>
<dbReference type="Pfam" id="PF01590">
    <property type="entry name" value="GAF"/>
    <property type="match status" value="1"/>
</dbReference>
<keyword evidence="20" id="KW-1185">Reference proteome</keyword>
<keyword evidence="10" id="KW-0067">ATP-binding</keyword>
<dbReference type="CDD" id="cd16922">
    <property type="entry name" value="HATPase_EvgS-ArcB-TorS-like"/>
    <property type="match status" value="1"/>
</dbReference>
<feature type="modified residue" description="4-aspartylphosphate" evidence="13">
    <location>
        <position position="702"/>
    </location>
</feature>
<keyword evidence="12" id="KW-0472">Membrane</keyword>
<keyword evidence="4" id="KW-1003">Cell membrane</keyword>
<dbReference type="InterPro" id="IPR005467">
    <property type="entry name" value="His_kinase_dom"/>
</dbReference>
<keyword evidence="7" id="KW-0808">Transferase</keyword>
<dbReference type="InterPro" id="IPR000700">
    <property type="entry name" value="PAS-assoc_C"/>
</dbReference>
<evidence type="ECO:0000256" key="12">
    <source>
        <dbReference type="ARBA" id="ARBA00023136"/>
    </source>
</evidence>
<evidence type="ECO:0000256" key="5">
    <source>
        <dbReference type="ARBA" id="ARBA00022519"/>
    </source>
</evidence>
<dbReference type="InterPro" id="IPR029016">
    <property type="entry name" value="GAF-like_dom_sf"/>
</dbReference>
<dbReference type="InterPro" id="IPR008207">
    <property type="entry name" value="Sig_transdc_His_kin_Hpt_dom"/>
</dbReference>
<feature type="domain" description="PAS" evidence="17">
    <location>
        <begin position="156"/>
        <end position="207"/>
    </location>
</feature>
<accession>A0A0M0JEY6</accession>
<dbReference type="PRINTS" id="PR00344">
    <property type="entry name" value="BCTRLSENSOR"/>
</dbReference>
<feature type="domain" description="PAC" evidence="18">
    <location>
        <begin position="263"/>
        <end position="316"/>
    </location>
</feature>
<dbReference type="Pfam" id="PF00072">
    <property type="entry name" value="Response_reg"/>
    <property type="match status" value="1"/>
</dbReference>
<reference evidence="20" key="1">
    <citation type="journal article" date="2015" name="PLoS Genet.">
        <title>Genome Sequence and Transcriptome Analyses of Chrysochromulina tobin: Metabolic Tools for Enhanced Algal Fitness in the Prominent Order Prymnesiales (Haptophyceae).</title>
        <authorList>
            <person name="Hovde B.T."/>
            <person name="Deodato C.R."/>
            <person name="Hunsperger H.M."/>
            <person name="Ryken S.A."/>
            <person name="Yost W."/>
            <person name="Jha R.K."/>
            <person name="Patterson J."/>
            <person name="Monnat R.J. Jr."/>
            <person name="Barlow S.B."/>
            <person name="Starkenburg S.R."/>
            <person name="Cattolico R.A."/>
        </authorList>
    </citation>
    <scope>NUCLEOTIDE SEQUENCE</scope>
    <source>
        <strain evidence="20">CCMP291</strain>
    </source>
</reference>
<dbReference type="OrthoDB" id="287671at2759"/>
<evidence type="ECO:0000256" key="13">
    <source>
        <dbReference type="PROSITE-ProRule" id="PRU00169"/>
    </source>
</evidence>
<dbReference type="SMART" id="SM00387">
    <property type="entry name" value="HATPase_c"/>
    <property type="match status" value="1"/>
</dbReference>
<dbReference type="Pfam" id="PF01627">
    <property type="entry name" value="Hpt"/>
    <property type="match status" value="1"/>
</dbReference>
<evidence type="ECO:0000256" key="7">
    <source>
        <dbReference type="ARBA" id="ARBA00022679"/>
    </source>
</evidence>
<dbReference type="Gene3D" id="1.20.120.160">
    <property type="entry name" value="HPT domain"/>
    <property type="match status" value="1"/>
</dbReference>
<evidence type="ECO:0000256" key="6">
    <source>
        <dbReference type="ARBA" id="ARBA00022553"/>
    </source>
</evidence>
<dbReference type="InterPro" id="IPR004358">
    <property type="entry name" value="Sig_transdc_His_kin-like_C"/>
</dbReference>
<dbReference type="Gene3D" id="3.30.565.10">
    <property type="entry name" value="Histidine kinase-like ATPase, C-terminal domain"/>
    <property type="match status" value="1"/>
</dbReference>
<dbReference type="InterPro" id="IPR003661">
    <property type="entry name" value="HisK_dim/P_dom"/>
</dbReference>
<dbReference type="Pfam" id="PF02518">
    <property type="entry name" value="HATPase_c"/>
    <property type="match status" value="1"/>
</dbReference>
<dbReference type="InterPro" id="IPR003018">
    <property type="entry name" value="GAF"/>
</dbReference>
<sequence>MAKRNFRVPIALVSLVDDHRQWFKSCYGLDVMQTTRDLAFCAHAIMPDAPEIFEVPDATLDPRFSQNPLVTGDPNIRYYAGAPLVVNISPDTGPQKMGTLCVIDTTPRPPMDAEDRETLTILAAMVVDQLTSRLYSKRLAAINGELLQRTAEVNAINQELTSLIDTANAPIFAVDAAMRVTAWNRKISEITSIERREIEGQDICLLEGTFEEGDDESNSSRNRNSSRSGSSLSRSGSSLSFGTMLEAPIRRVLRQALAGERCACFDFEMRSKVHARRIQLQISVEPKRDPDGRVVGVVCVGEDVAMRRRMLEATMQNHELKRTNEAKDAFLACMSHEMRTPLNGLLGMLQLAMGSSGQGEAGLPDKVRRFLKQALNSGNLLLNLINDILDITRIEAGRLELDMRAFSLRALLEETIALVRPKALDKGLDLELDIEPALDGICQGALVGDSIRVQQVLLNLLWNALKFTPQGHVRLSARCTTCASPSCSFEKSSTSSAPLSAEDDSPASPPRAAGGEADVVHLIFEIADSGVGISPEDQTVIFERFARTHRSSAPENSGVGLGMSICKQLVELMGGRIWLHSELGKGSRVFVQLALALAHPQTAISSMTSVGSPTRDVLLLNDPMLPESPGLSGIAQPRTADVLIVEDNDYNVDVAKQMLELLGHRVTVAFDGWEAVSLIISRDCKRAWLPTSGKPFDLVLMDCDMPVMNGFQAARALRAWERTGVLPEPPTSLARAAPALPDRTAQLGPPSRPALPIIAVTAYAMSTDKDACFEAGMDDYITKPLSWPVLRDKSNAAAGRSPFSLSEIQNIFGGNHQLVRMALSRYDINAFERLRGPWEQRNFKRLGELAHQLKGTTSYICAGEAMRAAARLEQSAKALAAADTSEFLFEEVRDALRDMQRELELITPAVAAALQSLSQND</sequence>
<evidence type="ECO:0000259" key="17">
    <source>
        <dbReference type="PROSITE" id="PS50112"/>
    </source>
</evidence>
<evidence type="ECO:0000313" key="20">
    <source>
        <dbReference type="Proteomes" id="UP000037460"/>
    </source>
</evidence>
<dbReference type="SUPFAM" id="SSF55781">
    <property type="entry name" value="GAF domain-like"/>
    <property type="match status" value="1"/>
</dbReference>
<dbReference type="GO" id="GO:0009927">
    <property type="term" value="F:histidine phosphotransfer kinase activity"/>
    <property type="evidence" value="ECO:0007669"/>
    <property type="project" value="TreeGrafter"/>
</dbReference>
<keyword evidence="9" id="KW-0418">Kinase</keyword>
<evidence type="ECO:0000256" key="1">
    <source>
        <dbReference type="ARBA" id="ARBA00000085"/>
    </source>
</evidence>
<evidence type="ECO:0000256" key="2">
    <source>
        <dbReference type="ARBA" id="ARBA00004429"/>
    </source>
</evidence>
<dbReference type="EC" id="2.7.13.3" evidence="3"/>
<evidence type="ECO:0000256" key="9">
    <source>
        <dbReference type="ARBA" id="ARBA00022777"/>
    </source>
</evidence>
<feature type="region of interest" description="Disordered" evidence="14">
    <location>
        <begin position="211"/>
        <end position="239"/>
    </location>
</feature>
<dbReference type="SMART" id="SM00091">
    <property type="entry name" value="PAS"/>
    <property type="match status" value="1"/>
</dbReference>
<dbReference type="Pfam" id="PF00512">
    <property type="entry name" value="HisKA"/>
    <property type="match status" value="1"/>
</dbReference>
<feature type="region of interest" description="Disordered" evidence="14">
    <location>
        <begin position="491"/>
        <end position="513"/>
    </location>
</feature>
<dbReference type="GO" id="GO:0005886">
    <property type="term" value="C:plasma membrane"/>
    <property type="evidence" value="ECO:0007669"/>
    <property type="project" value="UniProtKB-SubCell"/>
</dbReference>
<dbReference type="SUPFAM" id="SSF47384">
    <property type="entry name" value="Homodimeric domain of signal transducing histidine kinase"/>
    <property type="match status" value="1"/>
</dbReference>
<dbReference type="SUPFAM" id="SSF52172">
    <property type="entry name" value="CheY-like"/>
    <property type="match status" value="1"/>
</dbReference>
<dbReference type="SMART" id="SM00448">
    <property type="entry name" value="REC"/>
    <property type="match status" value="1"/>
</dbReference>
<dbReference type="PANTHER" id="PTHR43047">
    <property type="entry name" value="TWO-COMPONENT HISTIDINE PROTEIN KINASE"/>
    <property type="match status" value="1"/>
</dbReference>
<dbReference type="PROSITE" id="PS50110">
    <property type="entry name" value="RESPONSE_REGULATORY"/>
    <property type="match status" value="1"/>
</dbReference>
<gene>
    <name evidence="19" type="ORF">Ctob_011682</name>
</gene>
<dbReference type="PROSITE" id="PS50109">
    <property type="entry name" value="HIS_KIN"/>
    <property type="match status" value="1"/>
</dbReference>
<dbReference type="GO" id="GO:0000155">
    <property type="term" value="F:phosphorelay sensor kinase activity"/>
    <property type="evidence" value="ECO:0007669"/>
    <property type="project" value="InterPro"/>
</dbReference>
<dbReference type="Gene3D" id="1.10.287.130">
    <property type="match status" value="1"/>
</dbReference>
<dbReference type="PROSITE" id="PS50112">
    <property type="entry name" value="PAS"/>
    <property type="match status" value="1"/>
</dbReference>
<dbReference type="PANTHER" id="PTHR43047:SF72">
    <property type="entry name" value="OSMOSENSING HISTIDINE PROTEIN KINASE SLN1"/>
    <property type="match status" value="1"/>
</dbReference>
<dbReference type="Gene3D" id="3.30.450.40">
    <property type="match status" value="1"/>
</dbReference>
<dbReference type="InterPro" id="IPR036890">
    <property type="entry name" value="HATPase_C_sf"/>
</dbReference>
<evidence type="ECO:0000256" key="11">
    <source>
        <dbReference type="ARBA" id="ARBA00022989"/>
    </source>
</evidence>
<evidence type="ECO:0000256" key="10">
    <source>
        <dbReference type="ARBA" id="ARBA00022840"/>
    </source>
</evidence>
<feature type="domain" description="Response regulatory" evidence="16">
    <location>
        <begin position="641"/>
        <end position="798"/>
    </location>
</feature>
<keyword evidence="5" id="KW-0997">Cell inner membrane</keyword>
<evidence type="ECO:0000256" key="14">
    <source>
        <dbReference type="SAM" id="MobiDB-lite"/>
    </source>
</evidence>
<dbReference type="Proteomes" id="UP000037460">
    <property type="component" value="Unassembled WGS sequence"/>
</dbReference>
<keyword evidence="8" id="KW-0812">Transmembrane</keyword>
<evidence type="ECO:0000259" key="18">
    <source>
        <dbReference type="PROSITE" id="PS50113"/>
    </source>
</evidence>
<evidence type="ECO:0000313" key="19">
    <source>
        <dbReference type="EMBL" id="KOO24985.1"/>
    </source>
</evidence>
<proteinExistence type="predicted"/>
<dbReference type="InterPro" id="IPR036097">
    <property type="entry name" value="HisK_dim/P_sf"/>
</dbReference>
<dbReference type="CDD" id="cd00082">
    <property type="entry name" value="HisKA"/>
    <property type="match status" value="1"/>
</dbReference>
<comment type="subcellular location">
    <subcellularLocation>
        <location evidence="2">Cell inner membrane</location>
        <topology evidence="2">Multi-pass membrane protein</topology>
    </subcellularLocation>
</comment>
<dbReference type="SUPFAM" id="SSF55785">
    <property type="entry name" value="PYP-like sensor domain (PAS domain)"/>
    <property type="match status" value="1"/>
</dbReference>
<name>A0A0M0JEY6_9EUKA</name>